<name>A0A5S9Q686_9GAMM</name>
<dbReference type="EMBL" id="CACSIO010000016">
    <property type="protein sequence ID" value="CAA0113300.1"/>
    <property type="molecule type" value="Genomic_DNA"/>
</dbReference>
<feature type="transmembrane region" description="Helical" evidence="1">
    <location>
        <begin position="76"/>
        <end position="94"/>
    </location>
</feature>
<sequence>MTYSGWFLLYPRLGRLVLLSLIPVLGLMLAMHSVLQGADIVGLQLAYTTDRFDELIYAMTPAQLEGVRLHLAFDNIYPVFYSLLFSAIVAWGIRALPVLDGFIWLIPFAPIAGMADLIENACMAPYAGNLLEMPAAAIFFMSCAAMVKWQILVMLLLFVVVCAVLRIAKQLGFSANT</sequence>
<evidence type="ECO:0000256" key="1">
    <source>
        <dbReference type="SAM" id="Phobius"/>
    </source>
</evidence>
<proteinExistence type="predicted"/>
<reference evidence="2 3" key="1">
    <citation type="submission" date="2019-11" db="EMBL/GenBank/DDBJ databases">
        <authorList>
            <person name="Holert J."/>
        </authorList>
    </citation>
    <scope>NUCLEOTIDE SEQUENCE [LARGE SCALE GENOMIC DNA]</scope>
    <source>
        <strain evidence="2">SB11_3</strain>
    </source>
</reference>
<feature type="transmembrane region" description="Helical" evidence="1">
    <location>
        <begin position="138"/>
        <end position="165"/>
    </location>
</feature>
<dbReference type="Proteomes" id="UP000441399">
    <property type="component" value="Unassembled WGS sequence"/>
</dbReference>
<evidence type="ECO:0000313" key="3">
    <source>
        <dbReference type="Proteomes" id="UP000441399"/>
    </source>
</evidence>
<dbReference type="AlphaFoldDB" id="A0A5S9Q686"/>
<keyword evidence="1" id="KW-0812">Transmembrane</keyword>
<feature type="transmembrane region" description="Helical" evidence="1">
    <location>
        <begin position="101"/>
        <end position="118"/>
    </location>
</feature>
<keyword evidence="3" id="KW-1185">Reference proteome</keyword>
<accession>A0A5S9Q686</accession>
<keyword evidence="1" id="KW-1133">Transmembrane helix</keyword>
<gene>
    <name evidence="2" type="ORF">OPDIPICF_04709</name>
</gene>
<organism evidence="2 3">
    <name type="scientific">BD1-7 clade bacterium</name>
    <dbReference type="NCBI Taxonomy" id="2029982"/>
    <lineage>
        <taxon>Bacteria</taxon>
        <taxon>Pseudomonadati</taxon>
        <taxon>Pseudomonadota</taxon>
        <taxon>Gammaproteobacteria</taxon>
        <taxon>Cellvibrionales</taxon>
        <taxon>Spongiibacteraceae</taxon>
        <taxon>BD1-7 clade</taxon>
    </lineage>
</organism>
<evidence type="ECO:0000313" key="2">
    <source>
        <dbReference type="EMBL" id="CAA0113300.1"/>
    </source>
</evidence>
<protein>
    <submittedName>
        <fullName evidence="2">Uncharacterized protein</fullName>
    </submittedName>
</protein>
<keyword evidence="1" id="KW-0472">Membrane</keyword>